<feature type="signal peptide" evidence="1">
    <location>
        <begin position="1"/>
        <end position="25"/>
    </location>
</feature>
<dbReference type="RefSeq" id="WP_156090399.1">
    <property type="nucleotide sequence ID" value="NZ_LR734982.1"/>
</dbReference>
<keyword evidence="1" id="KW-0732">Signal</keyword>
<evidence type="ECO:0000313" key="3">
    <source>
        <dbReference type="Proteomes" id="UP000182190"/>
    </source>
</evidence>
<organism evidence="2 3">
    <name type="scientific">Planktothrix paucivesiculata PCC 9631</name>
    <dbReference type="NCBI Taxonomy" id="671071"/>
    <lineage>
        <taxon>Bacteria</taxon>
        <taxon>Bacillati</taxon>
        <taxon>Cyanobacteriota</taxon>
        <taxon>Cyanophyceae</taxon>
        <taxon>Oscillatoriophycideae</taxon>
        <taxon>Oscillatoriales</taxon>
        <taxon>Microcoleaceae</taxon>
        <taxon>Planktothrix</taxon>
    </lineage>
</organism>
<proteinExistence type="predicted"/>
<dbReference type="EMBL" id="CZCS02000013">
    <property type="protein sequence ID" value="VXD14430.1"/>
    <property type="molecule type" value="Genomic_DNA"/>
</dbReference>
<keyword evidence="3" id="KW-1185">Reference proteome</keyword>
<dbReference type="OrthoDB" id="964913at2"/>
<name>A0A7Z9BKC3_9CYAN</name>
<feature type="chain" id="PRO_5031191075" evidence="1">
    <location>
        <begin position="26"/>
        <end position="143"/>
    </location>
</feature>
<comment type="caution">
    <text evidence="2">The sequence shown here is derived from an EMBL/GenBank/DDBJ whole genome shotgun (WGS) entry which is preliminary data.</text>
</comment>
<reference evidence="2" key="1">
    <citation type="submission" date="2019-10" db="EMBL/GenBank/DDBJ databases">
        <authorList>
            <consortium name="Genoscope - CEA"/>
            <person name="William W."/>
        </authorList>
    </citation>
    <scope>NUCLEOTIDE SEQUENCE [LARGE SCALE GENOMIC DNA]</scope>
    <source>
        <strain evidence="2">BBR_PRJEB10994</strain>
    </source>
</reference>
<sequence>MKKFHPLLTVVMTSMAITSGMPANAQNPVRSLQDLDPYPNQVLTSSYSTSNYDATGTVKCSANQAIFDKECEFGVLRGDSGSASVSVNKATNKRQERILNFDKNGVTTPQDGKLTWEKIEGNWWIGIDNREFYLIPEIVIFGD</sequence>
<protein>
    <submittedName>
        <fullName evidence="2">Uncharacterized protein</fullName>
    </submittedName>
</protein>
<gene>
    <name evidence="2" type="ORF">PL9631_110016</name>
</gene>
<accession>A0A7Z9BKC3</accession>
<evidence type="ECO:0000256" key="1">
    <source>
        <dbReference type="SAM" id="SignalP"/>
    </source>
</evidence>
<dbReference type="Proteomes" id="UP000182190">
    <property type="component" value="Unassembled WGS sequence"/>
</dbReference>
<evidence type="ECO:0000313" key="2">
    <source>
        <dbReference type="EMBL" id="VXD14430.1"/>
    </source>
</evidence>
<dbReference type="AlphaFoldDB" id="A0A7Z9BKC3"/>